<dbReference type="EMBL" id="SRPO01000060">
    <property type="protein sequence ID" value="KAG5944068.1"/>
    <property type="molecule type" value="Genomic_DNA"/>
</dbReference>
<dbReference type="Proteomes" id="UP000706124">
    <property type="component" value="Unassembled WGS sequence"/>
</dbReference>
<dbReference type="GO" id="GO:0031177">
    <property type="term" value="F:phosphopantetheine binding"/>
    <property type="evidence" value="ECO:0007669"/>
    <property type="project" value="TreeGrafter"/>
</dbReference>
<evidence type="ECO:0000259" key="5">
    <source>
        <dbReference type="PROSITE" id="PS50075"/>
    </source>
</evidence>
<feature type="domain" description="Carrier" evidence="5">
    <location>
        <begin position="497"/>
        <end position="573"/>
    </location>
</feature>
<feature type="domain" description="Carrier" evidence="5">
    <location>
        <begin position="1551"/>
        <end position="1626"/>
    </location>
</feature>
<dbReference type="Pfam" id="PF00550">
    <property type="entry name" value="PP-binding"/>
    <property type="match status" value="2"/>
</dbReference>
<dbReference type="PROSITE" id="PS50075">
    <property type="entry name" value="CARRIER"/>
    <property type="match status" value="2"/>
</dbReference>
<dbReference type="SUPFAM" id="SSF47336">
    <property type="entry name" value="ACP-like"/>
    <property type="match status" value="2"/>
</dbReference>
<sequence>MATVPVSVCDLTRHHAEAHPDALAISKNKDRITYGELYAASIRIAQLLADQGVGRGDAVPLLGSRCLEMIACTLAIFMIGATLVPMEAGSWSEARIQTVLDALEYKTLLVTADGDVRRRKTIDYHEIQRAMTGGNGWDDGNAKVSINGPESVRDVAYIIFTSGTTGNPKGVKVTHQSLLNYVWPAHANAPFNLGVRPSDTSLLLFSVAFDAFYGVLLSTLCNGGHVLLSEPSTFIDDAKKCTLLPATPTLLGTISDVSPYSNVRAIFLGGETPTPDVVRKWWTPSRSMWNAYGPTETTISVTMAELRPDVPIVLGEPIRNSKVIILDSNLEEATQGEICVLGSTVLALGYYKNQEQTDDKFVLWNNERTYRTGDMAKWTEDGLKFLGRKDQLIKNRGFLINLEADVIPAILSQDNVETATALMHRKRLIAFVTPLTVNGDFVRQEMARRFDQFLVPDEIQSRDQLPQTINGKVDNRALYDELVQRDTVGVASNAPIATANTKLSALMNTMSEALAIPAQMIRPELSFTDVGGNSLLAIKMLSALRQKGLSLSMSSLFLLPNISEISHHIIEFDAFVSHDDDDQQVADLAGCGKSLSLLPGATRSAREITMTDVQRGMIRSTLHDAPTGYMLITISLHQNARDIHPSRLSNAVNQVLGRHDIFSSSFDLVRGIISINDRYQHDWETRALDGSPMSQAIADESELLNQRARMSDTSNEFFRPVNAFRLLLGENSESVLLWLVHHALVDGWSVGKLLNDFRAQLLIEYAQAAQQSQFSQYTAALTAHLEKVHEPAELFWKESMAGLLDGTELKVGRLEDGASNGSRIEHECLSLGLSLEQTEIAARALGFSPAVIFHAAWALLLSSYASEDAVVFGSVFSARSFHVPRIEEIVGPLINLCPFPVQVHALGSKVDLLSSVQSLLLQISEYQWSASKILQDITSGSHARIFSTALFLEYDLPLYASSDQHELAAWTYDRKDWPEFGLTLQVQCVGEHLGFRAVIKGPKYESPLASRLLGHFRNLCLFLLSPKMGTLAEANDIMLDPAEMLCLTRTSTSLFTPYSGPPTLKQAFETGVAAWPMSVALESLSGKLLYQELDGITNALARSIRGLIRPRDVVALLSDGSQNWLLGVISIIKAGATYLPLDTKLPAQRMEAMMETSAACLCIYPNASCLAAFSDLSKPRYLVYEHTAVKTMDGSSSDRLEDIAGPNDYAYIMFTSGSTGTPKGIRVTHRATTSHLSFEPARLHARPGRRHAQVFSPGFDVNIAEIFGTLCYGATLVLKDPADPFAHLSQVDAAMITPSFLSVLSPTELQNLDSIYLIGEAVSQSLADRWSPGRVLYNFYGPCECTIAVAYTRLEIGRPVTLGKTIPRVGCYILDRLLRRVPVGVIGEICLYGVQTMEGYIGQNADEVTKRAFVQDPFRRPGERMYRTGDLAFWTENMEMRYVGRADHQVKVRGYRIELEEIDNVIQRSDENVSQSVAIVHRDTIYAFVTPQGARIDQIQQCLRQHLPSYAVPQLIIALEAFPTTPNQKLDRKALINLLAPVRSRDIETTDHTELVVSQVWREVIGLDEEIALSIDDDFLAIGGNSLRQIAAAQKICSKLGCRVPLSLFITNRSIRSLAASVKKHLAQQSLASTTSVSLAEFSNQCQFPSSKLSYLEKEFLRMHKQASNPSSFNVVHRVRLQGDVDRLLLERALRTVVSKHDILRASYVEVNGVPQRVIQNNTIQIGRIECSDDLAKLHDYISMKFELSGMLIRMALVERCGATDIVLVQHHIITDQVSVQIFLTNLSMEYCALACRDESGQTICTSDHSTNDYHVWALWRDSQLKQPPENTHCEFWRSQFGEKTESIRLVQHQKHPAGEFHSVPRRLKRNSSSGSIEVYLAAAALALQRVSGLNTIRLGVPFLDRLEPGTENMMGVFLDALPVCVQMEPHTDLPSLLSTIRTALTSALAHAIPSFMIKDIVGLDSIFEVMIVYNRFEDRVTRNMSIPGVSISVEAMRTQGAKFPLLIEFNEHVDHVTLEIEYSEDVLTPSSLARFEQEMCDLLDPQIVV</sequence>
<dbReference type="Pfam" id="PF00668">
    <property type="entry name" value="Condensation"/>
    <property type="match status" value="2"/>
</dbReference>
<comment type="caution">
    <text evidence="6">The sequence shown here is derived from an EMBL/GenBank/DDBJ whole genome shotgun (WGS) entry which is preliminary data.</text>
</comment>
<dbReference type="SUPFAM" id="SSF56801">
    <property type="entry name" value="Acetyl-CoA synthetase-like"/>
    <property type="match status" value="2"/>
</dbReference>
<keyword evidence="1" id="KW-0596">Phosphopantetheine</keyword>
<evidence type="ECO:0000313" key="7">
    <source>
        <dbReference type="Proteomes" id="UP000706124"/>
    </source>
</evidence>
<protein>
    <submittedName>
        <fullName evidence="6">NRPS protein</fullName>
    </submittedName>
</protein>
<dbReference type="InterPro" id="IPR001242">
    <property type="entry name" value="Condensation_dom"/>
</dbReference>
<dbReference type="Gene3D" id="3.30.559.10">
    <property type="entry name" value="Chloramphenicol acetyltransferase-like domain"/>
    <property type="match status" value="2"/>
</dbReference>
<dbReference type="PANTHER" id="PTHR45527">
    <property type="entry name" value="NONRIBOSOMAL PEPTIDE SYNTHETASE"/>
    <property type="match status" value="1"/>
</dbReference>
<dbReference type="GO" id="GO:0005737">
    <property type="term" value="C:cytoplasm"/>
    <property type="evidence" value="ECO:0007669"/>
    <property type="project" value="TreeGrafter"/>
</dbReference>
<comment type="similarity">
    <text evidence="4">Belongs to the NRP synthetase family.</text>
</comment>
<dbReference type="PROSITE" id="PS00455">
    <property type="entry name" value="AMP_BINDING"/>
    <property type="match status" value="2"/>
</dbReference>
<dbReference type="CDD" id="cd17653">
    <property type="entry name" value="A_NRPS_GliP_like"/>
    <property type="match status" value="2"/>
</dbReference>
<dbReference type="InterPro" id="IPR009081">
    <property type="entry name" value="PP-bd_ACP"/>
</dbReference>
<dbReference type="SUPFAM" id="SSF52777">
    <property type="entry name" value="CoA-dependent acyltransferases"/>
    <property type="match status" value="4"/>
</dbReference>
<dbReference type="GO" id="GO:0016874">
    <property type="term" value="F:ligase activity"/>
    <property type="evidence" value="ECO:0007669"/>
    <property type="project" value="UniProtKB-KW"/>
</dbReference>
<keyword evidence="2" id="KW-0597">Phosphoprotein</keyword>
<organism evidence="6 7">
    <name type="scientific">Claviceps pazoutovae</name>
    <dbReference type="NCBI Taxonomy" id="1649127"/>
    <lineage>
        <taxon>Eukaryota</taxon>
        <taxon>Fungi</taxon>
        <taxon>Dikarya</taxon>
        <taxon>Ascomycota</taxon>
        <taxon>Pezizomycotina</taxon>
        <taxon>Sordariomycetes</taxon>
        <taxon>Hypocreomycetidae</taxon>
        <taxon>Hypocreales</taxon>
        <taxon>Clavicipitaceae</taxon>
        <taxon>Claviceps</taxon>
    </lineage>
</organism>
<evidence type="ECO:0000313" key="6">
    <source>
        <dbReference type="EMBL" id="KAG5944068.1"/>
    </source>
</evidence>
<dbReference type="PANTHER" id="PTHR45527:SF11">
    <property type="entry name" value="NONRIBOSOMAL PEPTIDE SYNTHETASE 5"/>
    <property type="match status" value="1"/>
</dbReference>
<dbReference type="InterPro" id="IPR000873">
    <property type="entry name" value="AMP-dep_synth/lig_dom"/>
</dbReference>
<dbReference type="Gene3D" id="3.40.50.12780">
    <property type="entry name" value="N-terminal domain of ligase-like"/>
    <property type="match status" value="2"/>
</dbReference>
<proteinExistence type="inferred from homology"/>
<dbReference type="InterPro" id="IPR036736">
    <property type="entry name" value="ACP-like_sf"/>
</dbReference>
<reference evidence="6 7" key="1">
    <citation type="journal article" date="2020" name="bioRxiv">
        <title>Whole genome comparisons of ergot fungi reveals the divergence and evolution of species within the genus Claviceps are the result of varying mechanisms driving genome evolution and host range expansion.</title>
        <authorList>
            <person name="Wyka S.A."/>
            <person name="Mondo S.J."/>
            <person name="Liu M."/>
            <person name="Dettman J."/>
            <person name="Nalam V."/>
            <person name="Broders K.D."/>
        </authorList>
    </citation>
    <scope>NUCLEOTIDE SEQUENCE [LARGE SCALE GENOMIC DNA]</scope>
    <source>
        <strain evidence="6 7">CCC 1485</strain>
    </source>
</reference>
<dbReference type="GO" id="GO:0044550">
    <property type="term" value="P:secondary metabolite biosynthetic process"/>
    <property type="evidence" value="ECO:0007669"/>
    <property type="project" value="TreeGrafter"/>
</dbReference>
<keyword evidence="7" id="KW-1185">Reference proteome</keyword>
<dbReference type="InterPro" id="IPR020845">
    <property type="entry name" value="AMP-binding_CS"/>
</dbReference>
<evidence type="ECO:0000256" key="3">
    <source>
        <dbReference type="ARBA" id="ARBA00022598"/>
    </source>
</evidence>
<dbReference type="GO" id="GO:0043041">
    <property type="term" value="P:amino acid activation for nonribosomal peptide biosynthetic process"/>
    <property type="evidence" value="ECO:0007669"/>
    <property type="project" value="TreeGrafter"/>
</dbReference>
<dbReference type="InterPro" id="IPR023213">
    <property type="entry name" value="CAT-like_dom_sf"/>
</dbReference>
<dbReference type="Pfam" id="PF00501">
    <property type="entry name" value="AMP-binding"/>
    <property type="match status" value="2"/>
</dbReference>
<keyword evidence="3" id="KW-0436">Ligase</keyword>
<dbReference type="Gene3D" id="3.30.559.30">
    <property type="entry name" value="Nonribosomal peptide synthetase, condensation domain"/>
    <property type="match status" value="2"/>
</dbReference>
<name>A0A9P7MH56_9HYPO</name>
<dbReference type="Gene3D" id="1.10.1200.10">
    <property type="entry name" value="ACP-like"/>
    <property type="match status" value="2"/>
</dbReference>
<dbReference type="InterPro" id="IPR006162">
    <property type="entry name" value="Ppantetheine_attach_site"/>
</dbReference>
<evidence type="ECO:0000256" key="1">
    <source>
        <dbReference type="ARBA" id="ARBA00022450"/>
    </source>
</evidence>
<evidence type="ECO:0000256" key="4">
    <source>
        <dbReference type="ARBA" id="ARBA00029454"/>
    </source>
</evidence>
<dbReference type="Gene3D" id="3.30.300.30">
    <property type="match status" value="2"/>
</dbReference>
<dbReference type="InterPro" id="IPR045851">
    <property type="entry name" value="AMP-bd_C_sf"/>
</dbReference>
<dbReference type="InterPro" id="IPR042099">
    <property type="entry name" value="ANL_N_sf"/>
</dbReference>
<gene>
    <name evidence="6" type="ORF">E4U60_006307</name>
</gene>
<dbReference type="PROSITE" id="PS00012">
    <property type="entry name" value="PHOSPHOPANTETHEINE"/>
    <property type="match status" value="2"/>
</dbReference>
<evidence type="ECO:0000256" key="2">
    <source>
        <dbReference type="ARBA" id="ARBA00022553"/>
    </source>
</evidence>
<dbReference type="OrthoDB" id="416786at2759"/>
<accession>A0A9P7MH56</accession>